<accession>A0A1H8KH88</accession>
<dbReference type="PANTHER" id="PTHR36433:SF2">
    <property type="entry name" value="YXEA FAMILY PROTEIN"/>
    <property type="match status" value="1"/>
</dbReference>
<dbReference type="Gene3D" id="2.40.50.480">
    <property type="match status" value="1"/>
</dbReference>
<evidence type="ECO:0000313" key="2">
    <source>
        <dbReference type="Proteomes" id="UP000199300"/>
    </source>
</evidence>
<dbReference type="OrthoDB" id="2622687at2"/>
<protein>
    <recommendedName>
        <fullName evidence="3">YxeA family protein</fullName>
    </recommendedName>
</protein>
<gene>
    <name evidence="1" type="ORF">SAMN04488134_102291</name>
</gene>
<dbReference type="Pfam" id="PF06486">
    <property type="entry name" value="DUF1093"/>
    <property type="match status" value="1"/>
</dbReference>
<dbReference type="NCBIfam" id="TIGR01655">
    <property type="entry name" value="yxeA_fam"/>
    <property type="match status" value="1"/>
</dbReference>
<dbReference type="Proteomes" id="UP000199300">
    <property type="component" value="Unassembled WGS sequence"/>
</dbReference>
<name>A0A1H8KH88_9BACI</name>
<keyword evidence="2" id="KW-1185">Reference proteome</keyword>
<reference evidence="1 2" key="1">
    <citation type="submission" date="2016-10" db="EMBL/GenBank/DDBJ databases">
        <authorList>
            <person name="de Groot N.N."/>
        </authorList>
    </citation>
    <scope>NUCLEOTIDE SEQUENCE [LARGE SCALE GENOMIC DNA]</scope>
    <source>
        <strain evidence="1 2">CGMCC 1.10434</strain>
    </source>
</reference>
<dbReference type="RefSeq" id="WP_091495601.1">
    <property type="nucleotide sequence ID" value="NZ_FODJ01000002.1"/>
</dbReference>
<dbReference type="EMBL" id="FODJ01000002">
    <property type="protein sequence ID" value="SEN92330.1"/>
    <property type="molecule type" value="Genomic_DNA"/>
</dbReference>
<dbReference type="PANTHER" id="PTHR36433">
    <property type="entry name" value="HYPOTHETICAL CYTOSOLIC PROTEIN"/>
    <property type="match status" value="1"/>
</dbReference>
<dbReference type="InterPro" id="IPR036166">
    <property type="entry name" value="YxeA-like_sf"/>
</dbReference>
<proteinExistence type="predicted"/>
<evidence type="ECO:0000313" key="1">
    <source>
        <dbReference type="EMBL" id="SEN92330.1"/>
    </source>
</evidence>
<sequence>MKKLLIAFVIVCSLLIASFMMFRESLDRFNPFIEQEHVYVEIDNEPTDDDGRYKYSLRGYNVAGDSKRVTFTTSVRLEKGTYLKVWAKGAYTESWESIDEEELPSGVNF</sequence>
<dbReference type="SUPFAM" id="SSF159121">
    <property type="entry name" value="BC4932-like"/>
    <property type="match status" value="1"/>
</dbReference>
<dbReference type="AlphaFoldDB" id="A0A1H8KH88"/>
<evidence type="ECO:0008006" key="3">
    <source>
        <dbReference type="Google" id="ProtNLM"/>
    </source>
</evidence>
<dbReference type="InterPro" id="IPR006542">
    <property type="entry name" value="DUF1093"/>
</dbReference>
<dbReference type="STRING" id="872970.SAMN04488134_102291"/>
<organism evidence="1 2">
    <name type="scientific">Amphibacillus marinus</name>
    <dbReference type="NCBI Taxonomy" id="872970"/>
    <lineage>
        <taxon>Bacteria</taxon>
        <taxon>Bacillati</taxon>
        <taxon>Bacillota</taxon>
        <taxon>Bacilli</taxon>
        <taxon>Bacillales</taxon>
        <taxon>Bacillaceae</taxon>
        <taxon>Amphibacillus</taxon>
    </lineage>
</organism>